<dbReference type="GO" id="GO:0071596">
    <property type="term" value="P:ubiquitin-dependent protein catabolic process via the N-end rule pathway"/>
    <property type="evidence" value="ECO:0007669"/>
    <property type="project" value="UniProtKB-UniRule"/>
</dbReference>
<accession>A0A8S9NGL5</accession>
<dbReference type="InterPro" id="IPR042065">
    <property type="entry name" value="E3_ELL-like"/>
</dbReference>
<dbReference type="InterPro" id="IPR055194">
    <property type="entry name" value="UBR1-like_WH"/>
</dbReference>
<evidence type="ECO:0000256" key="8">
    <source>
        <dbReference type="ARBA" id="ARBA00046341"/>
    </source>
</evidence>
<keyword evidence="6 10" id="KW-0833">Ubl conjugation pathway</keyword>
<comment type="function">
    <text evidence="10">Ubiquitin ligase protein which is a component of the N-end rule pathway. Recognizes and binds to proteins bearing specific N-terminal residues that are destabilizing according to the N-end rule, leading to their ubiquitination and subsequent degradation.</text>
</comment>
<reference evidence="13" key="1">
    <citation type="submission" date="2019-12" db="EMBL/GenBank/DDBJ databases">
        <title>Genome sequencing and annotation of Brassica cretica.</title>
        <authorList>
            <person name="Studholme D.J."/>
            <person name="Sarris P."/>
        </authorList>
    </citation>
    <scope>NUCLEOTIDE SEQUENCE</scope>
    <source>
        <strain evidence="13">PFS-109/04</strain>
        <tissue evidence="13">Leaf</tissue>
    </source>
</reference>
<dbReference type="InterPro" id="IPR044046">
    <property type="entry name" value="E3_ligase_UBR-like_C"/>
</dbReference>
<keyword evidence="5 10" id="KW-0863">Zinc-finger</keyword>
<dbReference type="Pfam" id="PF02207">
    <property type="entry name" value="zf-UBR"/>
    <property type="match status" value="1"/>
</dbReference>
<feature type="domain" description="UBR-type" evidence="12">
    <location>
        <begin position="1746"/>
        <end position="1816"/>
    </location>
</feature>
<dbReference type="GO" id="GO:0061630">
    <property type="term" value="F:ubiquitin protein ligase activity"/>
    <property type="evidence" value="ECO:0007669"/>
    <property type="project" value="UniProtKB-UniRule"/>
</dbReference>
<feature type="region of interest" description="Disordered" evidence="11">
    <location>
        <begin position="1526"/>
        <end position="1553"/>
    </location>
</feature>
<dbReference type="Gene3D" id="1.10.10.2670">
    <property type="entry name" value="E3 ubiquitin-protein ligase"/>
    <property type="match status" value="1"/>
</dbReference>
<feature type="compositionally biased region" description="Polar residues" evidence="11">
    <location>
        <begin position="2963"/>
        <end position="2974"/>
    </location>
</feature>
<comment type="pathway">
    <text evidence="2 10">Protein modification; protein ubiquitination.</text>
</comment>
<evidence type="ECO:0000313" key="13">
    <source>
        <dbReference type="EMBL" id="KAF3501027.1"/>
    </source>
</evidence>
<gene>
    <name evidence="13" type="ORF">F2Q69_00045841</name>
</gene>
<dbReference type="SMART" id="SM00396">
    <property type="entry name" value="ZnF_UBR1"/>
    <property type="match status" value="1"/>
</dbReference>
<evidence type="ECO:0000256" key="3">
    <source>
        <dbReference type="ARBA" id="ARBA00022679"/>
    </source>
</evidence>
<dbReference type="EMBL" id="QGKX02001621">
    <property type="protein sequence ID" value="KAF3501027.1"/>
    <property type="molecule type" value="Genomic_DNA"/>
</dbReference>
<feature type="region of interest" description="Disordered" evidence="11">
    <location>
        <begin position="2795"/>
        <end position="2818"/>
    </location>
</feature>
<dbReference type="Pfam" id="PF18995">
    <property type="entry name" value="PRT6_C"/>
    <property type="match status" value="2"/>
</dbReference>
<evidence type="ECO:0000256" key="1">
    <source>
        <dbReference type="ARBA" id="ARBA00000900"/>
    </source>
</evidence>
<evidence type="ECO:0000256" key="6">
    <source>
        <dbReference type="ARBA" id="ARBA00022786"/>
    </source>
</evidence>
<feature type="region of interest" description="Disordered" evidence="11">
    <location>
        <begin position="1"/>
        <end position="22"/>
    </location>
</feature>
<feature type="compositionally biased region" description="Basic and acidic residues" evidence="11">
    <location>
        <begin position="2909"/>
        <end position="2922"/>
    </location>
</feature>
<keyword evidence="7 10" id="KW-0862">Zinc</keyword>
<evidence type="ECO:0000256" key="4">
    <source>
        <dbReference type="ARBA" id="ARBA00022723"/>
    </source>
</evidence>
<dbReference type="InterPro" id="IPR039164">
    <property type="entry name" value="UBR1-like"/>
</dbReference>
<dbReference type="SUPFAM" id="SSF46785">
    <property type="entry name" value="Winged helix' DNA-binding domain"/>
    <property type="match status" value="1"/>
</dbReference>
<dbReference type="CDD" id="cd19673">
    <property type="entry name" value="UBR-box_UBR3"/>
    <property type="match status" value="1"/>
</dbReference>
<dbReference type="GO" id="GO:0000151">
    <property type="term" value="C:ubiquitin ligase complex"/>
    <property type="evidence" value="ECO:0007669"/>
    <property type="project" value="TreeGrafter"/>
</dbReference>
<dbReference type="GO" id="GO:0008270">
    <property type="term" value="F:zinc ion binding"/>
    <property type="evidence" value="ECO:0007669"/>
    <property type="project" value="UniProtKB-UniRule"/>
</dbReference>
<comment type="similarity">
    <text evidence="8 10">Belongs to the E3 ubiquitin-protein ligase UBR1-like family.</text>
</comment>
<dbReference type="Pfam" id="PF22960">
    <property type="entry name" value="WHD_UBR1"/>
    <property type="match status" value="2"/>
</dbReference>
<evidence type="ECO:0000256" key="5">
    <source>
        <dbReference type="ARBA" id="ARBA00022771"/>
    </source>
</evidence>
<evidence type="ECO:0000256" key="10">
    <source>
        <dbReference type="RuleBase" id="RU366018"/>
    </source>
</evidence>
<evidence type="ECO:0000256" key="9">
    <source>
        <dbReference type="PROSITE-ProRule" id="PRU00508"/>
    </source>
</evidence>
<feature type="region of interest" description="Disordered" evidence="11">
    <location>
        <begin position="2949"/>
        <end position="2993"/>
    </location>
</feature>
<comment type="catalytic activity">
    <reaction evidence="1 10">
        <text>S-ubiquitinyl-[E2 ubiquitin-conjugating enzyme]-L-cysteine + [acceptor protein]-L-lysine = [E2 ubiquitin-conjugating enzyme]-L-cysteine + N(6)-ubiquitinyl-[acceptor protein]-L-lysine.</text>
        <dbReference type="EC" id="2.3.2.27"/>
    </reaction>
</comment>
<dbReference type="PROSITE" id="PS51157">
    <property type="entry name" value="ZF_UBR"/>
    <property type="match status" value="1"/>
</dbReference>
<dbReference type="PANTHER" id="PTHR21497:SF53">
    <property type="entry name" value="E3 UBIQUITIN-PROTEIN LIGASE PRT6"/>
    <property type="match status" value="1"/>
</dbReference>
<dbReference type="PANTHER" id="PTHR21497">
    <property type="entry name" value="UBIQUITIN LIGASE E3 ALPHA-RELATED"/>
    <property type="match status" value="1"/>
</dbReference>
<feature type="zinc finger region" description="UBR-type" evidence="9">
    <location>
        <begin position="1746"/>
        <end position="1816"/>
    </location>
</feature>
<feature type="compositionally biased region" description="Basic and acidic residues" evidence="11">
    <location>
        <begin position="2949"/>
        <end position="2962"/>
    </location>
</feature>
<feature type="compositionally biased region" description="Basic and acidic residues" evidence="11">
    <location>
        <begin position="2808"/>
        <end position="2818"/>
    </location>
</feature>
<dbReference type="Proteomes" id="UP000712600">
    <property type="component" value="Unassembled WGS sequence"/>
</dbReference>
<organism evidence="13 14">
    <name type="scientific">Brassica cretica</name>
    <name type="common">Mustard</name>
    <dbReference type="NCBI Taxonomy" id="69181"/>
    <lineage>
        <taxon>Eukaryota</taxon>
        <taxon>Viridiplantae</taxon>
        <taxon>Streptophyta</taxon>
        <taxon>Embryophyta</taxon>
        <taxon>Tracheophyta</taxon>
        <taxon>Spermatophyta</taxon>
        <taxon>Magnoliopsida</taxon>
        <taxon>eudicotyledons</taxon>
        <taxon>Gunneridae</taxon>
        <taxon>Pentapetalae</taxon>
        <taxon>rosids</taxon>
        <taxon>malvids</taxon>
        <taxon>Brassicales</taxon>
        <taxon>Brassicaceae</taxon>
        <taxon>Brassiceae</taxon>
        <taxon>Brassica</taxon>
    </lineage>
</organism>
<keyword evidence="4 10" id="KW-0479">Metal-binding</keyword>
<dbReference type="EC" id="2.3.2.27" evidence="10"/>
<comment type="caution">
    <text evidence="13">The sequence shown here is derived from an EMBL/GenBank/DDBJ whole genome shotgun (WGS) entry which is preliminary data.</text>
</comment>
<dbReference type="FunFam" id="1.10.10.2670:FF:000003">
    <property type="entry name" value="E3 ubiquitin-protein ligase PRT6"/>
    <property type="match status" value="1"/>
</dbReference>
<evidence type="ECO:0000256" key="11">
    <source>
        <dbReference type="SAM" id="MobiDB-lite"/>
    </source>
</evidence>
<evidence type="ECO:0000256" key="7">
    <source>
        <dbReference type="ARBA" id="ARBA00022833"/>
    </source>
</evidence>
<dbReference type="InterPro" id="IPR036390">
    <property type="entry name" value="WH_DNA-bd_sf"/>
</dbReference>
<dbReference type="CDD" id="cd16482">
    <property type="entry name" value="RING-H2_UBR1-like"/>
    <property type="match status" value="2"/>
</dbReference>
<feature type="region of interest" description="Disordered" evidence="11">
    <location>
        <begin position="2901"/>
        <end position="2926"/>
    </location>
</feature>
<sequence length="3620" mass="403022">MTKRPLRNHEFAQTNRRGATSARRCERSLPGRFFASDLAVSLRRRRSRVVSSRATWLCRSEDVAPGFVGCRLAMETRATLDRRSGKSLWEGCLAIKTRATSLRRSVKVAPGCVPQRLHGVAPMRSLWCAATKWERLFKTSDRVIDDLKYVMSHTVVSKYATHEHLELSSSWLTLLTFAQGMNPLKRETEIHIEEENDNIDLFFVLGHSISLIHSLLVTGTYSAASSEMVSSSSLDSSMASEVHRIDPFYALLPSSAIWLVRECLKVLETCLGDDGGISKFLSKLSSPSDRNIPGSKMSWPSRKLLKVETKRSVSSGLASSSRDTGLSPLCSDIQPNLSLDNVGGFSGEVQTDVTAYSRKVSCNSSDRAKNASEVHILGLCDWPDIHYDVSSQAISIHLPIHRFLSLLIQKALGMCYGESALHHGVNVSHEIPHTNFFSYVLGDFHPHGFSALVMEHVVRVRVFCAQVIAGMWKKNGDSAILSCEWYRSVSSVRWSEQGIELDLFLLQCCGALAPADSYVNKLLCRFGLSSYLSLNPDVTNEYEPVLVQEMLVLLIQILQERRFCGLSTAESLRREIIFNLATKDFTHSELVKSLPRDLSKSDELQKVLDEVSVFSNPSEMNQFFGRESSHYGHLVGRSWISTTLVGVQETCNLQKKGFHAIALTTQLPRWKMIYPPLKGLARIGTCETTFQIICAALYYAIESGTSIKSRAPDGVLISALHLLSLSLDICTQQRESSNLQVEDPIPILELAGLEIIGVNQGTGRQSLLSLLVSLMRTRKDDQFPEAGSCSISSWIRNLLKKFSAIDSVCMNLLQSLAPEAVGQPGFDKVTLGSSSSDEKRKAKARERQAAILWQSQLSRLNAKVKAEQSKFLSTLSSSIDGDDSRSETEKCDSVMKHDSEIAVVREVCSLCHDPDSKDPVSFLIFLQKSKLVSFVDRGPPSWDQCPQSEKKTPVDGSFDRLRVNFSTDSLRRIPPRVLQFSDDSTSESTTDSVLEALTARLVGKGLKEKRSPDSRPRETSRRPDVVSLDEFHPTDCDGVHLSSCGHAVHQICLERYIKSLKERSVRGNVFEGEHIVDLAQGEFLCPACRRLANSVLPACPGDLCCVSKLQERALANLGRSDAQMPSLWLSEALCLLQSAADVIEDGDSVKKVSLQGHETTRKDLESVSNKLWNFYFSKRQKKLSGTSWVPQSILMWDTLKYSLISIENVTRSAENSMCPVYCIDSLYEELKTSNGTALTLLLRVVQSTRTKSALHVRQRFMGMKHLAESICSGVSSSSSSSIFGSEGTGGSLKHINLLWNRASAPVLAHDPFSSLMWALFCLPSPFITCEESLLSLVHIFYSVSLVQTVIAYYTGRLSELDVEENLLKDISISLRESGGWGVYFRSGNMDLSCDIKETIRKYILPFLRRCALLWRLLKTGPGKFHEEVDMLDVPSDSTSDSMYGPKSELNHVHELEKMFKILPIDTILNDELLRSSTQKWLRHFQKEYSINRVKMPLCIYSEGDMEIYGSPDVVVRRCAPAKSPSLYRTLTPSPPPSPPLSPPPSPATIPTPPFHEFPPGSVEYYTGRLMEFVPAQPGLFQQGSGILNQVSILLLLVSGLLHHTPPPVLLTPPHRPPQAQQSEAAKLLGLYIRTEMEDDSPLPSSQEFLLQRLDFVGVPKECCSKRGLVEFVRANHQSMISELVSALLPTDEDVNVGLKEAMEKFRKPTMKKRLRESMNWLQWLMFRDEPGASLKDLAKLNVDQRGVCGSVWGHNDIAYRCRTCENDPTCAICVPCFEHGDHSSHDYSIIYTGGGCCDCGDETAWKREGFCSKHKGSEQIQPLSGDLAESVGPVLDALFACWYNKLLSAESIRDARSNDASSVVVQKMSNELTFVVVEMLLEFCKSSESLLSFVSRRIISSSGLLDILVKAERFLDQDAMKKLHDLFLKLIADPVFKSEFAKAFVSYYPLVVSEAVKQGDDNAFRKYPLLSTFSVQIFTVPTLTPFLVKEMNLLAMLLGCLTDIFLSCSGEDGVVQATKWERVCKTSDRVIDDLKFVLGHAAVSKYATHEHRELSRSWLILLTFAQGMNPLKRESGIHVEEENEYMNLFFVLGHSIAVIHSLLVTGAYSAASDEEVENERITTVGLDTCDGDGERYAKVGRLSHEDSVCTAMESSSSSDSSMASAVHKIDPFCALLPSSAIWLIRECLKVLETCLGDDEGISKFLCKLCSPSGRNIPGSKISWPSRKLLKVETGRSVSSGFAGSSRDPSTGLSPLCGDIHTDLRLDNVGGFNGEVQTDVTAYSRRVSCNSSDQAKNASEIHILGLCDWPDIHYDVSSQAISIHLPIHRLLSLLIQKALGMCYGESALHHGANVNHEIPHADFFSYVLGDCHPHGFSALVMEHVVRLRVFCAQVTAGMWKKNGDSALVSCEWYRSVRSVRWSEQGLELDLFLLQCCGALAPADSYVNKLLSRFGLSSYLSLNPDTTTEYEAVLVQEMLALLIQILQERRFCGLSTTESLRREIIFNLATKDFTHSQLVKSLPRDLSKSDELQEVLDDVSVFSNPSGMNQGKYSLRASCWKELDLYHPRWNSRELQSAEERFSRYCGVSALATQLPRWKMIYPPLKGLARIGTCKATFQIICAALYYALQSGTSIKSRAPDGVLISALHLLSLSLDICTQQRESNLQACYVEDSIPILELAGLEIIGTNQGTGKQSLLSLLVSVMRNRKDDGLHQFSEAGSCNISSWIRDLLKKFSAIDSVCMNLLQSLAPEAVGQSEFDKVTSGSTSDEKRKAKARERQAAILAKMKADQSKFLSTLSSSMDGDDPVSETEKGDSVMEHDSEISVREVCSLCHDPDSKDPVSFLIFLQKSKVLSFVDRGPPSWEQCPQFEKTIPVSGSTNVLQLSDDATSESRTDSVLEALTSRLIGNGQKEKRSSDGRGKDESDIESLEMAMYQTVRRKVEMINQSLAHVDHQRHDDAESSSERSSVGALSTLQVRLPDSRPKQTSRHPDVSFDGFHPTDCDGVYLSSCGHAVHQICLERYLKSLKERSERRNVFEGAHIVDLAQGEFLCPACRRLANSVLPACPGDLCSVSKLQESLFAKLGGSGAQMPSLWLSEALCLLQSAADEIEDGDIVKNVSLQGDERRRKDLESVSNKLWNFYFAKRQDKPPGTSWLPQSILMWDTLKYSLISVEIITRCAKNSMCPVYCIGSLYEEFNTSKGTALSLLLRVVQSTRTKSALHVRQRFMGMRHLAESICSGVSSSSSSSIFGSEGTVGSMKHINLLWNRASDPVLAHDPFSSLMWALFCLPSPFITCEESLLSLVHLFHSVSLVQTVIAYCAGRLCDLSELDFEENLLRDISIALRESGGWGYFRSNYMDLSCAIKETIRKYSLPFLRRCALLWRLLKTSPGKFHQEVDMFDVPSDSTNDSMDFMCGPKSELNHVHELEKMFKIPPIDTILSDELLRSSTQKWLRHFQKEYSVNRVKGPLCITPVVPFQLMKLPNLYQDLIQRCIKIPCSNCTKVIEEPALCLLCGRLCSPIWNPCCRESSCQTHAVTCGAGTGVYLLIRRTTILLQRFARQSPWPSPYLDTFGEEDIEMIRGKPLYLNEERYAALTYMVGSYGLDHISKVLNQTTIGGAFFT</sequence>
<evidence type="ECO:0000256" key="2">
    <source>
        <dbReference type="ARBA" id="ARBA00004906"/>
    </source>
</evidence>
<keyword evidence="3 10" id="KW-0808">Transferase</keyword>
<dbReference type="Gene3D" id="2.10.110.30">
    <property type="match status" value="1"/>
</dbReference>
<dbReference type="FunFam" id="2.10.110.30:FF:000002">
    <property type="entry name" value="Putative e3 ubiquitin-protein ligase ubr3"/>
    <property type="match status" value="1"/>
</dbReference>
<dbReference type="InterPro" id="IPR003126">
    <property type="entry name" value="Znf_UBR"/>
</dbReference>
<evidence type="ECO:0000313" key="14">
    <source>
        <dbReference type="Proteomes" id="UP000712600"/>
    </source>
</evidence>
<proteinExistence type="inferred from homology"/>
<dbReference type="GO" id="GO:0016567">
    <property type="term" value="P:protein ubiquitination"/>
    <property type="evidence" value="ECO:0007669"/>
    <property type="project" value="UniProtKB-UniRule"/>
</dbReference>
<protein>
    <recommendedName>
        <fullName evidence="10">E3 ubiquitin-protein ligase</fullName>
        <ecNumber evidence="10">2.3.2.27</ecNumber>
    </recommendedName>
</protein>
<dbReference type="GO" id="GO:0005737">
    <property type="term" value="C:cytoplasm"/>
    <property type="evidence" value="ECO:0007669"/>
    <property type="project" value="TreeGrafter"/>
</dbReference>
<feature type="compositionally biased region" description="Basic and acidic residues" evidence="11">
    <location>
        <begin position="2978"/>
        <end position="2991"/>
    </location>
</feature>
<feature type="region of interest" description="Disordered" evidence="11">
    <location>
        <begin position="1005"/>
        <end position="1025"/>
    </location>
</feature>
<evidence type="ECO:0000259" key="12">
    <source>
        <dbReference type="PROSITE" id="PS51157"/>
    </source>
</evidence>
<feature type="compositionally biased region" description="Pro residues" evidence="11">
    <location>
        <begin position="1532"/>
        <end position="1553"/>
    </location>
</feature>
<name>A0A8S9NGL5_BRACR</name>